<organism evidence="7 8">
    <name type="scientific">Conexibacter stalactiti</name>
    <dbReference type="NCBI Taxonomy" id="1940611"/>
    <lineage>
        <taxon>Bacteria</taxon>
        <taxon>Bacillati</taxon>
        <taxon>Actinomycetota</taxon>
        <taxon>Thermoleophilia</taxon>
        <taxon>Solirubrobacterales</taxon>
        <taxon>Conexibacteraceae</taxon>
        <taxon>Conexibacter</taxon>
    </lineage>
</organism>
<evidence type="ECO:0000313" key="7">
    <source>
        <dbReference type="EMBL" id="MDW5598108.1"/>
    </source>
</evidence>
<comment type="caution">
    <text evidence="7">The sequence shown here is derived from an EMBL/GenBank/DDBJ whole genome shotgun (WGS) entry which is preliminary data.</text>
</comment>
<accession>A0ABU4HXZ7</accession>
<keyword evidence="4 5" id="KW-0472">Membrane</keyword>
<keyword evidence="3 5" id="KW-1133">Transmembrane helix</keyword>
<feature type="transmembrane region" description="Helical" evidence="5">
    <location>
        <begin position="39"/>
        <end position="72"/>
    </location>
</feature>
<dbReference type="EMBL" id="JAWSTH010000119">
    <property type="protein sequence ID" value="MDW5598108.1"/>
    <property type="molecule type" value="Genomic_DNA"/>
</dbReference>
<evidence type="ECO:0000259" key="6">
    <source>
        <dbReference type="Pfam" id="PF01957"/>
    </source>
</evidence>
<name>A0ABU4HXZ7_9ACTN</name>
<dbReference type="SUPFAM" id="SSF141322">
    <property type="entry name" value="NfeD domain-like"/>
    <property type="match status" value="1"/>
</dbReference>
<evidence type="ECO:0000313" key="8">
    <source>
        <dbReference type="Proteomes" id="UP001284601"/>
    </source>
</evidence>
<feature type="domain" description="NfeD-like C-terminal" evidence="6">
    <location>
        <begin position="88"/>
        <end position="149"/>
    </location>
</feature>
<evidence type="ECO:0000256" key="3">
    <source>
        <dbReference type="ARBA" id="ARBA00022989"/>
    </source>
</evidence>
<evidence type="ECO:0000256" key="5">
    <source>
        <dbReference type="SAM" id="Phobius"/>
    </source>
</evidence>
<keyword evidence="2 5" id="KW-0812">Transmembrane</keyword>
<evidence type="ECO:0000256" key="1">
    <source>
        <dbReference type="ARBA" id="ARBA00004141"/>
    </source>
</evidence>
<evidence type="ECO:0000256" key="2">
    <source>
        <dbReference type="ARBA" id="ARBA00022692"/>
    </source>
</evidence>
<dbReference type="RefSeq" id="WP_318600575.1">
    <property type="nucleotide sequence ID" value="NZ_JAWSTH010000119.1"/>
</dbReference>
<comment type="subcellular location">
    <subcellularLocation>
        <location evidence="1">Membrane</location>
        <topology evidence="1">Multi-pass membrane protein</topology>
    </subcellularLocation>
</comment>
<dbReference type="Proteomes" id="UP001284601">
    <property type="component" value="Unassembled WGS sequence"/>
</dbReference>
<dbReference type="InterPro" id="IPR002810">
    <property type="entry name" value="NfeD-like_C"/>
</dbReference>
<keyword evidence="8" id="KW-1185">Reference proteome</keyword>
<dbReference type="PANTHER" id="PTHR33507">
    <property type="entry name" value="INNER MEMBRANE PROTEIN YBBJ"/>
    <property type="match status" value="1"/>
</dbReference>
<dbReference type="InterPro" id="IPR012340">
    <property type="entry name" value="NA-bd_OB-fold"/>
</dbReference>
<dbReference type="PANTHER" id="PTHR33507:SF4">
    <property type="entry name" value="NODULATION COMPETITIVENESS PROTEIN NFED"/>
    <property type="match status" value="1"/>
</dbReference>
<evidence type="ECO:0000256" key="4">
    <source>
        <dbReference type="ARBA" id="ARBA00023136"/>
    </source>
</evidence>
<reference evidence="8" key="1">
    <citation type="submission" date="2023-07" db="EMBL/GenBank/DDBJ databases">
        <title>Conexibacter stalactiti sp. nov., isolated from stalactites in a lava cave and emended description of the genus Conexibacter.</title>
        <authorList>
            <person name="Lee S.D."/>
        </authorList>
    </citation>
    <scope>NUCLEOTIDE SEQUENCE [LARGE SCALE GENOMIC DNA]</scope>
    <source>
        <strain evidence="8">KCTC 39840</strain>
    </source>
</reference>
<dbReference type="InterPro" id="IPR052165">
    <property type="entry name" value="Membrane_assoc_protease"/>
</dbReference>
<dbReference type="Pfam" id="PF01957">
    <property type="entry name" value="NfeD"/>
    <property type="match status" value="1"/>
</dbReference>
<gene>
    <name evidence="7" type="ORF">R7226_27375</name>
</gene>
<protein>
    <submittedName>
        <fullName evidence="7">NfeD family protein</fullName>
    </submittedName>
</protein>
<sequence length="156" mass="15706">MVLLGVICTVCGAALLVAEAHLPSGLLGLAGAVLLVTGAALAIGGAGGGLALVLAGVMAAALVAAAWVGVIARTALRTRGRRAVSGREALSGRPGTVRAWGDTGRGQVLVDGALWQARASELECELAALETGDAIVVEHVRGLTLTVRRAEEWEQP</sequence>
<proteinExistence type="predicted"/>
<dbReference type="Gene3D" id="2.40.50.140">
    <property type="entry name" value="Nucleic acid-binding proteins"/>
    <property type="match status" value="1"/>
</dbReference>